<protein>
    <submittedName>
        <fullName evidence="2">Uncharacterized protein</fullName>
    </submittedName>
</protein>
<dbReference type="PANTHER" id="PTHR14614:SF161">
    <property type="match status" value="1"/>
</dbReference>
<dbReference type="Pfam" id="PF10294">
    <property type="entry name" value="Methyltransf_16"/>
    <property type="match status" value="1"/>
</dbReference>
<dbReference type="InterPro" id="IPR019410">
    <property type="entry name" value="Methyltransf_16"/>
</dbReference>
<organism evidence="2">
    <name type="scientific">Psilocybe cubensis</name>
    <name type="common">Psychedelic mushroom</name>
    <name type="synonym">Stropharia cubensis</name>
    <dbReference type="NCBI Taxonomy" id="181762"/>
    <lineage>
        <taxon>Eukaryota</taxon>
        <taxon>Fungi</taxon>
        <taxon>Dikarya</taxon>
        <taxon>Basidiomycota</taxon>
        <taxon>Agaricomycotina</taxon>
        <taxon>Agaricomycetes</taxon>
        <taxon>Agaricomycetidae</taxon>
        <taxon>Agaricales</taxon>
        <taxon>Agaricineae</taxon>
        <taxon>Strophariaceae</taxon>
        <taxon>Psilocybe</taxon>
    </lineage>
</organism>
<dbReference type="GO" id="GO:0008757">
    <property type="term" value="F:S-adenosylmethionine-dependent methyltransferase activity"/>
    <property type="evidence" value="ECO:0007669"/>
    <property type="project" value="UniProtKB-ARBA"/>
</dbReference>
<dbReference type="EMBL" id="JAFIQS010000004">
    <property type="protein sequence ID" value="KAG5170497.1"/>
    <property type="molecule type" value="Genomic_DNA"/>
</dbReference>
<evidence type="ECO:0000256" key="1">
    <source>
        <dbReference type="SAM" id="MobiDB-lite"/>
    </source>
</evidence>
<comment type="caution">
    <text evidence="2">The sequence shown here is derived from an EMBL/GenBank/DDBJ whole genome shotgun (WGS) entry which is preliminary data.</text>
</comment>
<accession>A0A8H7Y0H0</accession>
<gene>
    <name evidence="2" type="ORF">JR316_004886</name>
</gene>
<name>A0A8H7Y0H0_PSICU</name>
<proteinExistence type="predicted"/>
<dbReference type="Gene3D" id="3.40.50.150">
    <property type="entry name" value="Vaccinia Virus protein VP39"/>
    <property type="match status" value="1"/>
</dbReference>
<dbReference type="PANTHER" id="PTHR14614">
    <property type="entry name" value="HEPATOCELLULAR CARCINOMA-ASSOCIATED ANTIGEN"/>
    <property type="match status" value="1"/>
</dbReference>
<dbReference type="SUPFAM" id="SSF53335">
    <property type="entry name" value="S-adenosyl-L-methionine-dependent methyltransferases"/>
    <property type="match status" value="1"/>
</dbReference>
<dbReference type="GO" id="GO:0005829">
    <property type="term" value="C:cytosol"/>
    <property type="evidence" value="ECO:0007669"/>
    <property type="project" value="TreeGrafter"/>
</dbReference>
<feature type="compositionally biased region" description="Polar residues" evidence="1">
    <location>
        <begin position="9"/>
        <end position="27"/>
    </location>
</feature>
<evidence type="ECO:0000313" key="2">
    <source>
        <dbReference type="EMBL" id="KAG5170497.1"/>
    </source>
</evidence>
<dbReference type="GO" id="GO:0032991">
    <property type="term" value="C:protein-containing complex"/>
    <property type="evidence" value="ECO:0007669"/>
    <property type="project" value="TreeGrafter"/>
</dbReference>
<sequence>MVMPPSNPNFPKNLQIHPSNPRSSRYTNANQDLDEEKFGPEAQELAIRKYGIAGRVWEAAYAMTLYIQPPGNLAFDPPMIDASRHADRVVIIELGSGAGLVAFSIAKILKPGRDHLIVTDLPEVCPLLEDNLRSIKEEVEATIPEKDAVIIRPLSWGNQDDAAFIASQFFGQPNNDGRFGALTHIICSDLVYFPELLAPLLRSLLHLTSPPFCHPSKTGSGYCGPSILISYKIRSLSKETAFWSAFGLWFEFYPVLVKDNDEGDWQRFGANFDDTTFLFTAHRRPESWSWVVPTTDSDLLAGVGSKGTDTKKYDDTFENLLLMGVE</sequence>
<feature type="region of interest" description="Disordered" evidence="1">
    <location>
        <begin position="1"/>
        <end position="27"/>
    </location>
</feature>
<reference evidence="2" key="1">
    <citation type="submission" date="2021-02" db="EMBL/GenBank/DDBJ databases">
        <title>Psilocybe cubensis genome.</title>
        <authorList>
            <person name="Mckernan K.J."/>
            <person name="Crawford S."/>
            <person name="Trippe A."/>
            <person name="Kane L.T."/>
            <person name="Mclaughlin S."/>
        </authorList>
    </citation>
    <scope>NUCLEOTIDE SEQUENCE [LARGE SCALE GENOMIC DNA]</scope>
    <source>
        <strain evidence="2">MGC-MH-2018</strain>
    </source>
</reference>
<dbReference type="AlphaFoldDB" id="A0A8H7Y0H0"/>
<dbReference type="InterPro" id="IPR029063">
    <property type="entry name" value="SAM-dependent_MTases_sf"/>
</dbReference>